<dbReference type="GO" id="GO:0016740">
    <property type="term" value="F:transferase activity"/>
    <property type="evidence" value="ECO:0007669"/>
    <property type="project" value="UniProtKB-KW"/>
</dbReference>
<name>A0A2W4U0X6_9CYAN</name>
<proteinExistence type="predicted"/>
<dbReference type="InterPro" id="IPR016024">
    <property type="entry name" value="ARM-type_fold"/>
</dbReference>
<dbReference type="EMBL" id="QBMC01000141">
    <property type="protein sequence ID" value="PZO12720.1"/>
    <property type="molecule type" value="Genomic_DNA"/>
</dbReference>
<gene>
    <name evidence="4" type="ORF">DCF25_17105</name>
</gene>
<comment type="caution">
    <text evidence="4">The sequence shown here is derived from an EMBL/GenBank/DDBJ whole genome shotgun (WGS) entry which is preliminary data.</text>
</comment>
<dbReference type="SUPFAM" id="SSF48371">
    <property type="entry name" value="ARM repeat"/>
    <property type="match status" value="1"/>
</dbReference>
<dbReference type="PANTHER" id="PTHR12697:SF5">
    <property type="entry name" value="DEOXYHYPUSINE HYDROXYLASE"/>
    <property type="match status" value="1"/>
</dbReference>
<keyword evidence="4" id="KW-0808">Transferase</keyword>
<dbReference type="GO" id="GO:0016491">
    <property type="term" value="F:oxidoreductase activity"/>
    <property type="evidence" value="ECO:0007669"/>
    <property type="project" value="TreeGrafter"/>
</dbReference>
<dbReference type="PANTHER" id="PTHR12697">
    <property type="entry name" value="PBS LYASE HEAT-LIKE PROTEIN"/>
    <property type="match status" value="1"/>
</dbReference>
<dbReference type="Proteomes" id="UP000249354">
    <property type="component" value="Unassembled WGS sequence"/>
</dbReference>
<feature type="compositionally biased region" description="Low complexity" evidence="3">
    <location>
        <begin position="249"/>
        <end position="260"/>
    </location>
</feature>
<feature type="compositionally biased region" description="Polar residues" evidence="3">
    <location>
        <begin position="38"/>
        <end position="47"/>
    </location>
</feature>
<dbReference type="Gene3D" id="1.25.10.10">
    <property type="entry name" value="Leucine-rich Repeat Variant"/>
    <property type="match status" value="2"/>
</dbReference>
<reference evidence="5" key="1">
    <citation type="submission" date="2018-04" db="EMBL/GenBank/DDBJ databases">
        <authorList>
            <person name="Cornet L."/>
        </authorList>
    </citation>
    <scope>NUCLEOTIDE SEQUENCE [LARGE SCALE GENOMIC DNA]</scope>
</reference>
<evidence type="ECO:0000256" key="2">
    <source>
        <dbReference type="ARBA" id="ARBA00022738"/>
    </source>
</evidence>
<evidence type="ECO:0000313" key="4">
    <source>
        <dbReference type="EMBL" id="PZO12720.1"/>
    </source>
</evidence>
<keyword evidence="1" id="KW-0042">Antenna complex</keyword>
<dbReference type="GO" id="GO:0030089">
    <property type="term" value="C:phycobilisome"/>
    <property type="evidence" value="ECO:0007669"/>
    <property type="project" value="UniProtKB-KW"/>
</dbReference>
<dbReference type="Pfam" id="PF13646">
    <property type="entry name" value="HEAT_2"/>
    <property type="match status" value="2"/>
</dbReference>
<dbReference type="InterPro" id="IPR011989">
    <property type="entry name" value="ARM-like"/>
</dbReference>
<dbReference type="InterPro" id="IPR004155">
    <property type="entry name" value="PBS_lyase_HEAT"/>
</dbReference>
<evidence type="ECO:0000256" key="3">
    <source>
        <dbReference type="SAM" id="MobiDB-lite"/>
    </source>
</evidence>
<dbReference type="AlphaFoldDB" id="A0A2W4U0X6"/>
<reference evidence="4 5" key="2">
    <citation type="submission" date="2018-06" db="EMBL/GenBank/DDBJ databases">
        <title>Metagenomic assembly of (sub)arctic Cyanobacteria and their associated microbiome from non-axenic cultures.</title>
        <authorList>
            <person name="Baurain D."/>
        </authorList>
    </citation>
    <scope>NUCLEOTIDE SEQUENCE [LARGE SCALE GENOMIC DNA]</scope>
    <source>
        <strain evidence="4">ULC129bin1</strain>
    </source>
</reference>
<evidence type="ECO:0000256" key="1">
    <source>
        <dbReference type="ARBA" id="ARBA00022549"/>
    </source>
</evidence>
<dbReference type="SMART" id="SM00567">
    <property type="entry name" value="EZ_HEAT"/>
    <property type="match status" value="5"/>
</dbReference>
<evidence type="ECO:0000313" key="5">
    <source>
        <dbReference type="Proteomes" id="UP000249354"/>
    </source>
</evidence>
<keyword evidence="2" id="KW-0605">Phycobilisome</keyword>
<feature type="compositionally biased region" description="Basic and acidic residues" evidence="3">
    <location>
        <begin position="22"/>
        <end position="32"/>
    </location>
</feature>
<feature type="compositionally biased region" description="Polar residues" evidence="3">
    <location>
        <begin position="1"/>
        <end position="19"/>
    </location>
</feature>
<accession>A0A2W4U0X6</accession>
<sequence>MSQNQREAEQNQTGQNKAPLNNDRHRLSDHPPAEVPDYSSSAESVSHFTPSLKTQGKVDRLIDYVNSQIDLLAFDDPEPFMLRQMVQCLADPRRSTRLSLVESFSQIGEPATPFLIEGITNHADSVVRRACCNALTNIGDPDSVPVLIKALTADPDIGVKSAAAGALAKVGAPAFSSLRDVLAAEDVSESCKGHAAWAMASMSSEVGERLYRIMSDPSAAVRTAVIGAIAQLAQKQTAQQNQPFPSSETDQPQPGQPQTRRQTDRPRIDKVQRAMTILTEALNDHSPEVKIEAAANLARLNCQKAYQPLVSCLKDPVAAVRKAAVLALAKLGNPDAIEAIAHLQQDAEDSVQRVATLVVDQLRAIAIAQKKPSKAKG</sequence>
<feature type="region of interest" description="Disordered" evidence="3">
    <location>
        <begin position="236"/>
        <end position="268"/>
    </location>
</feature>
<organism evidence="4 5">
    <name type="scientific">Leptolyngbya foveolarum</name>
    <dbReference type="NCBI Taxonomy" id="47253"/>
    <lineage>
        <taxon>Bacteria</taxon>
        <taxon>Bacillati</taxon>
        <taxon>Cyanobacteriota</taxon>
        <taxon>Cyanophyceae</taxon>
        <taxon>Leptolyngbyales</taxon>
        <taxon>Leptolyngbyaceae</taxon>
        <taxon>Leptolyngbya group</taxon>
        <taxon>Leptolyngbya</taxon>
    </lineage>
</organism>
<feature type="region of interest" description="Disordered" evidence="3">
    <location>
        <begin position="1"/>
        <end position="47"/>
    </location>
</feature>
<protein>
    <submittedName>
        <fullName evidence="4">Glycosyl transferase family 2</fullName>
    </submittedName>
</protein>